<reference evidence="1 2" key="1">
    <citation type="submission" date="2013-03" db="EMBL/GenBank/DDBJ databases">
        <authorList>
            <person name="Fiebig A."/>
            <person name="Goeker M."/>
            <person name="Klenk H.-P.P."/>
        </authorList>
    </citation>
    <scope>NUCLEOTIDE SEQUENCE [LARGE SCALE GENOMIC DNA]</scope>
    <source>
        <strain evidence="2">DSM 19469</strain>
    </source>
</reference>
<dbReference type="Proteomes" id="UP000019593">
    <property type="component" value="Chromosome"/>
</dbReference>
<sequence length="37" mass="4143">MMASSPASSFDEDFVNRSLSFRKNDIDGAFQSRITLT</sequence>
<keyword evidence="2" id="KW-1185">Reference proteome</keyword>
<organism evidence="1 2">
    <name type="scientific">Roseicyclus elongatus DSM 19469</name>
    <dbReference type="NCBI Taxonomy" id="1294273"/>
    <lineage>
        <taxon>Bacteria</taxon>
        <taxon>Pseudomonadati</taxon>
        <taxon>Pseudomonadota</taxon>
        <taxon>Alphaproteobacteria</taxon>
        <taxon>Rhodobacterales</taxon>
        <taxon>Roseobacteraceae</taxon>
        <taxon>Roseicyclus</taxon>
    </lineage>
</organism>
<dbReference type="AlphaFoldDB" id="W8RN95"/>
<accession>W8RN95</accession>
<gene>
    <name evidence="1" type="ORF">roselon_00147</name>
</gene>
<dbReference type="KEGG" id="red:roselon_00147"/>
<name>W8RN95_9RHOB</name>
<proteinExistence type="predicted"/>
<dbReference type="STRING" id="1294273.roselon_00147"/>
<dbReference type="EMBL" id="CP004372">
    <property type="protein sequence ID" value="AHM02604.1"/>
    <property type="molecule type" value="Genomic_DNA"/>
</dbReference>
<protein>
    <submittedName>
        <fullName evidence="1">Uncharacterized protein</fullName>
    </submittedName>
</protein>
<evidence type="ECO:0000313" key="1">
    <source>
        <dbReference type="EMBL" id="AHM02604.1"/>
    </source>
</evidence>
<evidence type="ECO:0000313" key="2">
    <source>
        <dbReference type="Proteomes" id="UP000019593"/>
    </source>
</evidence>
<dbReference type="HOGENOM" id="CLU_3348151_0_0_5"/>